<dbReference type="PATRIC" id="fig|1038922.3.peg.1033"/>
<reference evidence="2" key="1">
    <citation type="journal article" date="2012" name="PLoS Genet.">
        <title>Comparative Genomics of Plant-Associated Pseudomonas spp.: Insights into Diversity and Inheritance of Traits Involved in Multitrophic Interactions.</title>
        <authorList>
            <person name="Loper J.E."/>
            <person name="Hassan K.A."/>
            <person name="Mavrodi D.V."/>
            <person name="Davis E.W.II."/>
            <person name="Lim C.K."/>
            <person name="Shaffer B.T."/>
            <person name="Elbourne L.D."/>
            <person name="Stockwell V.O."/>
            <person name="Hartney S.L."/>
            <person name="Breakwell K."/>
            <person name="Henkels M.D."/>
            <person name="Tetu S.G."/>
            <person name="Rangel L.I."/>
            <person name="Kidarsa T.A."/>
            <person name="Wilson N.L."/>
            <person name="van de Mortel J.E."/>
            <person name="Song C."/>
            <person name="Blumhagen R."/>
            <person name="Radune D."/>
            <person name="Hostetler J.B."/>
            <person name="Brinkac L.M."/>
            <person name="Durkin A.S."/>
            <person name="Kluepfel D.A."/>
            <person name="Wechter W.P."/>
            <person name="Anderson A.J."/>
            <person name="Kim Y.C."/>
            <person name="Pierson L.S.III."/>
            <person name="Pierson E.A."/>
            <person name="Lindow S.E."/>
            <person name="Kobayashi D.Y."/>
            <person name="Raaijmakers J.M."/>
            <person name="Weller D.M."/>
            <person name="Thomashow L.S."/>
            <person name="Allen A.E."/>
            <person name="Paulsen I.T."/>
        </authorList>
    </citation>
    <scope>NUCLEOTIDE SEQUENCE [LARGE SCALE GENOMIC DNA]</scope>
    <source>
        <strain evidence="2">Q2-87</strain>
    </source>
</reference>
<gene>
    <name evidence="2" type="ORF">PflQ2_4471</name>
</gene>
<dbReference type="HOGENOM" id="CLU_2495478_0_0_6"/>
<dbReference type="AlphaFoldDB" id="J2Y3L1"/>
<proteinExistence type="predicted"/>
<name>J2Y3L1_PSEFQ</name>
<comment type="caution">
    <text evidence="2">The sequence shown here is derived from an EMBL/GenBank/DDBJ whole genome shotgun (WGS) entry which is preliminary data.</text>
</comment>
<evidence type="ECO:0000256" key="1">
    <source>
        <dbReference type="SAM" id="MobiDB-lite"/>
    </source>
</evidence>
<dbReference type="Proteomes" id="UP000007289">
    <property type="component" value="Chromosome"/>
</dbReference>
<evidence type="ECO:0000313" key="2">
    <source>
        <dbReference type="EMBL" id="EJL01379.1"/>
    </source>
</evidence>
<organism evidence="2">
    <name type="scientific">Pseudomonas fluorescens (strain Q2-87)</name>
    <dbReference type="NCBI Taxonomy" id="1038922"/>
    <lineage>
        <taxon>Bacteria</taxon>
        <taxon>Pseudomonadati</taxon>
        <taxon>Pseudomonadota</taxon>
        <taxon>Gammaproteobacteria</taxon>
        <taxon>Pseudomonadales</taxon>
        <taxon>Pseudomonadaceae</taxon>
        <taxon>Pseudomonas</taxon>
    </lineage>
</organism>
<protein>
    <submittedName>
        <fullName evidence="2">Uncharacterized protein</fullName>
    </submittedName>
</protein>
<accession>J2Y3L1</accession>
<feature type="region of interest" description="Disordered" evidence="1">
    <location>
        <begin position="1"/>
        <end position="25"/>
    </location>
</feature>
<sequence length="86" mass="9288">MARELAPARLRSNCQKPGPLRSPAGASSLATGVLCCMRSKVISPVNQPANNRQSFTLSQTGCMSIMARFHFPAREPPRCCVSAKKL</sequence>
<dbReference type="EMBL" id="AGBM01000001">
    <property type="protein sequence ID" value="EJL01379.1"/>
    <property type="molecule type" value="Genomic_DNA"/>
</dbReference>